<evidence type="ECO:0000313" key="4">
    <source>
        <dbReference type="Proteomes" id="UP000007374"/>
    </source>
</evidence>
<comment type="caution">
    <text evidence="3">The sequence shown here is derived from an EMBL/GenBank/DDBJ whole genome shotgun (WGS) entry which is preliminary data.</text>
</comment>
<dbReference type="PANTHER" id="PTHR13887:SF56">
    <property type="entry name" value="THIOREDOXIN-LIKE REDUCTASE RV2466C"/>
    <property type="match status" value="1"/>
</dbReference>
<proteinExistence type="inferred from homology"/>
<dbReference type="Proteomes" id="UP000007374">
    <property type="component" value="Unassembled WGS sequence"/>
</dbReference>
<accession>K2N1F4</accession>
<feature type="domain" description="Thioredoxin-like fold" evidence="2">
    <location>
        <begin position="53"/>
        <end position="214"/>
    </location>
</feature>
<keyword evidence="4" id="KW-1185">Reference proteome</keyword>
<dbReference type="PATRIC" id="fig|1231190.3.peg.3259"/>
<reference evidence="3 4" key="1">
    <citation type="journal article" date="2012" name="J. Bacteriol.">
        <title>Genome Sequence of Nitratireductor indicus Type Strain C115.</title>
        <authorList>
            <person name="Lai Q."/>
            <person name="Li G."/>
            <person name="Yu Z."/>
            <person name="Shao Z."/>
        </authorList>
    </citation>
    <scope>NUCLEOTIDE SEQUENCE [LARGE SCALE GENOMIC DNA]</scope>
    <source>
        <strain evidence="3 4">C115</strain>
    </source>
</reference>
<dbReference type="InterPro" id="IPR012336">
    <property type="entry name" value="Thioredoxin-like_fold"/>
</dbReference>
<evidence type="ECO:0000259" key="2">
    <source>
        <dbReference type="Pfam" id="PF13462"/>
    </source>
</evidence>
<dbReference type="Pfam" id="PF13462">
    <property type="entry name" value="Thioredoxin_4"/>
    <property type="match status" value="1"/>
</dbReference>
<sequence length="217" mass="23979">MLQIAQRLRRGFRPHLLLLISSAAIGSFMPEGFAQEGFTQGVDLLEPGPLIEKVIGKADAPVTIIEYASMTCHHCAAYHTQTLPELKRLYMDTGRVRYIIRGLATDPRAEAALMLAYCSGDNYFALSDLLYRKQSDWAFARNGGDALLGIARIAGFSQESFTACLTDRKLLADVRRMRDRGLEQYGITAAPTFFINGVKHSGAMSIEEMSAIIDGIR</sequence>
<dbReference type="SUPFAM" id="SSF52833">
    <property type="entry name" value="Thioredoxin-like"/>
    <property type="match status" value="1"/>
</dbReference>
<dbReference type="OrthoDB" id="8478320at2"/>
<dbReference type="STRING" id="721133.SAMN05216176_111160"/>
<name>K2N1F4_9HYPH</name>
<dbReference type="InterPro" id="IPR036249">
    <property type="entry name" value="Thioredoxin-like_sf"/>
</dbReference>
<dbReference type="RefSeq" id="WP_009451332.1">
    <property type="nucleotide sequence ID" value="NZ_AMSI01000011.1"/>
</dbReference>
<dbReference type="EMBL" id="AMSI01000011">
    <property type="protein sequence ID" value="EKF41318.1"/>
    <property type="molecule type" value="Genomic_DNA"/>
</dbReference>
<evidence type="ECO:0000313" key="3">
    <source>
        <dbReference type="EMBL" id="EKF41318.1"/>
    </source>
</evidence>
<comment type="similarity">
    <text evidence="1">Belongs to the thioredoxin family. DsbA subfamily.</text>
</comment>
<organism evidence="3 4">
    <name type="scientific">Nitratireductor indicus C115</name>
    <dbReference type="NCBI Taxonomy" id="1231190"/>
    <lineage>
        <taxon>Bacteria</taxon>
        <taxon>Pseudomonadati</taxon>
        <taxon>Pseudomonadota</taxon>
        <taxon>Alphaproteobacteria</taxon>
        <taxon>Hyphomicrobiales</taxon>
        <taxon>Phyllobacteriaceae</taxon>
        <taxon>Nitratireductor</taxon>
    </lineage>
</organism>
<protein>
    <submittedName>
        <fullName evidence="3">DSBA oxidoreductase</fullName>
    </submittedName>
</protein>
<dbReference type="PANTHER" id="PTHR13887">
    <property type="entry name" value="GLUTATHIONE S-TRANSFERASE KAPPA"/>
    <property type="match status" value="1"/>
</dbReference>
<dbReference type="Gene3D" id="3.40.30.10">
    <property type="entry name" value="Glutaredoxin"/>
    <property type="match status" value="1"/>
</dbReference>
<dbReference type="eggNOG" id="COG1651">
    <property type="taxonomic scope" value="Bacteria"/>
</dbReference>
<dbReference type="AlphaFoldDB" id="K2N1F4"/>
<evidence type="ECO:0000256" key="1">
    <source>
        <dbReference type="ARBA" id="ARBA00005791"/>
    </source>
</evidence>
<gene>
    <name evidence="3" type="ORF">NA8A_15741</name>
</gene>